<dbReference type="Proteomes" id="UP000199213">
    <property type="component" value="Unassembled WGS sequence"/>
</dbReference>
<evidence type="ECO:0000313" key="3">
    <source>
        <dbReference type="EMBL" id="SDJ67473.1"/>
    </source>
</evidence>
<dbReference type="PROSITE" id="PS50104">
    <property type="entry name" value="TIR"/>
    <property type="match status" value="1"/>
</dbReference>
<feature type="region of interest" description="Disordered" evidence="1">
    <location>
        <begin position="198"/>
        <end position="246"/>
    </location>
</feature>
<dbReference type="RefSeq" id="WP_092625432.1">
    <property type="nucleotide sequence ID" value="NZ_FNFM01000001.1"/>
</dbReference>
<reference evidence="4" key="1">
    <citation type="submission" date="2016-10" db="EMBL/GenBank/DDBJ databases">
        <authorList>
            <person name="Varghese N."/>
            <person name="Submissions S."/>
        </authorList>
    </citation>
    <scope>NUCLEOTIDE SEQUENCE [LARGE SCALE GENOMIC DNA]</scope>
    <source>
        <strain evidence="4">DSM 45460</strain>
    </source>
</reference>
<dbReference type="InterPro" id="IPR035897">
    <property type="entry name" value="Toll_tir_struct_dom_sf"/>
</dbReference>
<dbReference type="AlphaFoldDB" id="A0A1G8VN90"/>
<proteinExistence type="predicted"/>
<evidence type="ECO:0000313" key="4">
    <source>
        <dbReference type="Proteomes" id="UP000199213"/>
    </source>
</evidence>
<dbReference type="GO" id="GO:0007165">
    <property type="term" value="P:signal transduction"/>
    <property type="evidence" value="ECO:0007669"/>
    <property type="project" value="InterPro"/>
</dbReference>
<dbReference type="EMBL" id="FNFM01000001">
    <property type="protein sequence ID" value="SDJ67473.1"/>
    <property type="molecule type" value="Genomic_DNA"/>
</dbReference>
<gene>
    <name evidence="3" type="ORF">SAMN04487820_101205</name>
</gene>
<keyword evidence="4" id="KW-1185">Reference proteome</keyword>
<evidence type="ECO:0000259" key="2">
    <source>
        <dbReference type="PROSITE" id="PS50104"/>
    </source>
</evidence>
<sequence>MADIFVNYRNGDGHDAAVTIERELSRRFGDEKVFRASKSILPGDDFRGALSRASSGARVLLVIIGESWLSMRDDEGNVLLDREDDWTRAEILNALESGARVIPVLCGRTMPRLSATHLPRALAPLADCQSFRYDTGNVEQDLEKIARGLVELVPGLEDRTFKQESERSEVSNSVNNTSVQSLVQGCDYRQNTVTNIDTINGGNHHSGSGPQYNTTSHGDGANHVNGSVHGGINQKFGGTSERERGN</sequence>
<accession>A0A1G8VN90</accession>
<dbReference type="Gene3D" id="3.40.50.10140">
    <property type="entry name" value="Toll/interleukin-1 receptor homology (TIR) domain"/>
    <property type="match status" value="1"/>
</dbReference>
<feature type="compositionally biased region" description="Polar residues" evidence="1">
    <location>
        <begin position="198"/>
        <end position="217"/>
    </location>
</feature>
<dbReference type="OrthoDB" id="3654490at2"/>
<dbReference type="Pfam" id="PF13676">
    <property type="entry name" value="TIR_2"/>
    <property type="match status" value="1"/>
</dbReference>
<dbReference type="InterPro" id="IPR000157">
    <property type="entry name" value="TIR_dom"/>
</dbReference>
<evidence type="ECO:0000256" key="1">
    <source>
        <dbReference type="SAM" id="MobiDB-lite"/>
    </source>
</evidence>
<organism evidence="3 4">
    <name type="scientific">Actinopolyspora mzabensis</name>
    <dbReference type="NCBI Taxonomy" id="995066"/>
    <lineage>
        <taxon>Bacteria</taxon>
        <taxon>Bacillati</taxon>
        <taxon>Actinomycetota</taxon>
        <taxon>Actinomycetes</taxon>
        <taxon>Actinopolysporales</taxon>
        <taxon>Actinopolysporaceae</taxon>
        <taxon>Actinopolyspora</taxon>
    </lineage>
</organism>
<protein>
    <submittedName>
        <fullName evidence="3">TIR domain-containing protein</fullName>
    </submittedName>
</protein>
<feature type="domain" description="TIR" evidence="2">
    <location>
        <begin position="1"/>
        <end position="153"/>
    </location>
</feature>
<name>A0A1G8VN90_ACTMZ</name>
<dbReference type="SUPFAM" id="SSF52200">
    <property type="entry name" value="Toll/Interleukin receptor TIR domain"/>
    <property type="match status" value="1"/>
</dbReference>